<dbReference type="HOGENOM" id="CLU_1722029_0_0_1"/>
<dbReference type="EMBL" id="KI964067">
    <property type="protein sequence ID" value="EUC42282.1"/>
    <property type="molecule type" value="Genomic_DNA"/>
</dbReference>
<reference evidence="2 3" key="1">
    <citation type="journal article" date="2013" name="PLoS Genet.">
        <title>Comparative genome structure, secondary metabolite, and effector coding capacity across Cochliobolus pathogens.</title>
        <authorList>
            <person name="Condon B.J."/>
            <person name="Leng Y."/>
            <person name="Wu D."/>
            <person name="Bushley K.E."/>
            <person name="Ohm R.A."/>
            <person name="Otillar R."/>
            <person name="Martin J."/>
            <person name="Schackwitz W."/>
            <person name="Grimwood J."/>
            <person name="MohdZainudin N."/>
            <person name="Xue C."/>
            <person name="Wang R."/>
            <person name="Manning V.A."/>
            <person name="Dhillon B."/>
            <person name="Tu Z.J."/>
            <person name="Steffenson B.J."/>
            <person name="Salamov A."/>
            <person name="Sun H."/>
            <person name="Lowry S."/>
            <person name="LaButti K."/>
            <person name="Han J."/>
            <person name="Copeland A."/>
            <person name="Lindquist E."/>
            <person name="Barry K."/>
            <person name="Schmutz J."/>
            <person name="Baker S.E."/>
            <person name="Ciuffetti L.M."/>
            <person name="Grigoriev I.V."/>
            <person name="Zhong S."/>
            <person name="Turgeon B.G."/>
        </authorList>
    </citation>
    <scope>NUCLEOTIDE SEQUENCE [LARGE SCALE GENOMIC DNA]</scope>
    <source>
        <strain evidence="2 3">ATCC 44560</strain>
    </source>
</reference>
<proteinExistence type="predicted"/>
<name>W6YS59_COCMI</name>
<organism evidence="2 3">
    <name type="scientific">Bipolaris oryzae ATCC 44560</name>
    <dbReference type="NCBI Taxonomy" id="930090"/>
    <lineage>
        <taxon>Eukaryota</taxon>
        <taxon>Fungi</taxon>
        <taxon>Dikarya</taxon>
        <taxon>Ascomycota</taxon>
        <taxon>Pezizomycotina</taxon>
        <taxon>Dothideomycetes</taxon>
        <taxon>Pleosporomycetidae</taxon>
        <taxon>Pleosporales</taxon>
        <taxon>Pleosporineae</taxon>
        <taxon>Pleosporaceae</taxon>
        <taxon>Bipolaris</taxon>
    </lineage>
</organism>
<feature type="region of interest" description="Disordered" evidence="1">
    <location>
        <begin position="126"/>
        <end position="152"/>
    </location>
</feature>
<keyword evidence="3" id="KW-1185">Reference proteome</keyword>
<dbReference type="Proteomes" id="UP000054032">
    <property type="component" value="Unassembled WGS sequence"/>
</dbReference>
<evidence type="ECO:0000313" key="3">
    <source>
        <dbReference type="Proteomes" id="UP000054032"/>
    </source>
</evidence>
<accession>W6YS59</accession>
<evidence type="ECO:0000256" key="1">
    <source>
        <dbReference type="SAM" id="MobiDB-lite"/>
    </source>
</evidence>
<dbReference type="AlphaFoldDB" id="W6YS59"/>
<evidence type="ECO:0000313" key="2">
    <source>
        <dbReference type="EMBL" id="EUC42282.1"/>
    </source>
</evidence>
<dbReference type="KEGG" id="bor:COCMIDRAFT_29094"/>
<gene>
    <name evidence="2" type="ORF">COCMIDRAFT_29094</name>
</gene>
<dbReference type="GeneID" id="19121438"/>
<sequence>MGAARRVRGEKAAQSRRRLAHLMARRSRYHARLTMMRPPWASWMLPTSSTSSCEPSHAGMRAAQPDMRRRRALVVGDVLELVSRFAGPGGRCEGGWVQLTAAVVMAGGWGECGCGVCLRLQDEDQSGEGFPLRSAKTDPAPVSTAHNAREGA</sequence>
<protein>
    <submittedName>
        <fullName evidence="2">Uncharacterized protein</fullName>
    </submittedName>
</protein>
<dbReference type="RefSeq" id="XP_007691210.1">
    <property type="nucleotide sequence ID" value="XM_007693020.1"/>
</dbReference>